<accession>B1XVY7</accession>
<reference evidence="1" key="1">
    <citation type="submission" date="2008-03" db="EMBL/GenBank/DDBJ databases">
        <title>Complete sequence of Polynucleobacter necessarius STIR1.</title>
        <authorList>
            <consortium name="US DOE Joint Genome Institute"/>
            <person name="Copeland A."/>
            <person name="Lucas S."/>
            <person name="Lapidus A."/>
            <person name="Barry K."/>
            <person name="Detter J.C."/>
            <person name="Glavina del Rio T."/>
            <person name="Hammon N."/>
            <person name="Israni S."/>
            <person name="Dalin E."/>
            <person name="Tice H."/>
            <person name="Pitluck S."/>
            <person name="Chain P."/>
            <person name="Malfatti S."/>
            <person name="Shin M."/>
            <person name="Vergez L."/>
            <person name="Schmutz J."/>
            <person name="Larimer F."/>
            <person name="Land M."/>
            <person name="Hauser L."/>
            <person name="Kyrpides N."/>
            <person name="Kim E."/>
            <person name="Hahn M."/>
            <person name="Richardson P."/>
        </authorList>
    </citation>
    <scope>NUCLEOTIDE SEQUENCE [LARGE SCALE GENOMIC DNA]</scope>
    <source>
        <strain evidence="1">STIR1</strain>
    </source>
</reference>
<gene>
    <name evidence="1" type="ordered locus">Pnec_1415</name>
</gene>
<dbReference type="EMBL" id="CP001010">
    <property type="protein sequence ID" value="ACB44514.1"/>
    <property type="molecule type" value="Genomic_DNA"/>
</dbReference>
<proteinExistence type="predicted"/>
<dbReference type="KEGG" id="pne:Pnec_1415"/>
<dbReference type="AlphaFoldDB" id="B1XVY7"/>
<organism evidence="1">
    <name type="scientific">Polynucleobacter necessarius subsp. necessarius (strain STIR1)</name>
    <dbReference type="NCBI Taxonomy" id="452638"/>
    <lineage>
        <taxon>Bacteria</taxon>
        <taxon>Pseudomonadati</taxon>
        <taxon>Pseudomonadota</taxon>
        <taxon>Betaproteobacteria</taxon>
        <taxon>Burkholderiales</taxon>
        <taxon>Burkholderiaceae</taxon>
        <taxon>Polynucleobacter</taxon>
    </lineage>
</organism>
<name>B1XVY7_POLNS</name>
<protein>
    <submittedName>
        <fullName evidence="1">Uncharacterized protein</fullName>
    </submittedName>
</protein>
<dbReference type="HOGENOM" id="CLU_1968522_0_0_4"/>
<sequence length="127" mass="14829">MIDLIDSLEPTVDLEKFADLLIDQAFYEWGQKSVAAKNETLEFYYQNANRPEFLYSHAEALYPHVNAFIKRNQTNIFRDITEEEWPFLNRASQTAILSPFLEKSPIADGEKHKAIVKDICLRIYSKQ</sequence>
<evidence type="ECO:0000313" key="1">
    <source>
        <dbReference type="EMBL" id="ACB44514.1"/>
    </source>
</evidence>